<protein>
    <recommendedName>
        <fullName evidence="3">Zinc-binding domain-containing protein</fullName>
    </recommendedName>
</protein>
<accession>A0A0G1FAR6</accession>
<evidence type="ECO:0008006" key="3">
    <source>
        <dbReference type="Google" id="ProtNLM"/>
    </source>
</evidence>
<dbReference type="STRING" id="1618747.UW02_C0014G0014"/>
<dbReference type="Proteomes" id="UP000034751">
    <property type="component" value="Unassembled WGS sequence"/>
</dbReference>
<evidence type="ECO:0000313" key="1">
    <source>
        <dbReference type="EMBL" id="KKT19173.1"/>
    </source>
</evidence>
<comment type="caution">
    <text evidence="1">The sequence shown here is derived from an EMBL/GenBank/DDBJ whole genome shotgun (WGS) entry which is preliminary data.</text>
</comment>
<reference evidence="1 2" key="1">
    <citation type="journal article" date="2015" name="Nature">
        <title>rRNA introns, odd ribosomes, and small enigmatic genomes across a large radiation of phyla.</title>
        <authorList>
            <person name="Brown C.T."/>
            <person name="Hug L.A."/>
            <person name="Thomas B.C."/>
            <person name="Sharon I."/>
            <person name="Castelle C.J."/>
            <person name="Singh A."/>
            <person name="Wilkins M.J."/>
            <person name="Williams K.H."/>
            <person name="Banfield J.F."/>
        </authorList>
    </citation>
    <scope>NUCLEOTIDE SEQUENCE [LARGE SCALE GENOMIC DNA]</scope>
</reference>
<proteinExistence type="predicted"/>
<name>A0A0G1FAR6_9BACT</name>
<organism evidence="1 2">
    <name type="scientific">Candidatus Nomurabacteria bacterium GW2011_GWB1_43_7</name>
    <dbReference type="NCBI Taxonomy" id="1618747"/>
    <lineage>
        <taxon>Bacteria</taxon>
        <taxon>Candidatus Nomuraibacteriota</taxon>
    </lineage>
</organism>
<sequence>MNKQDESRTCQNCKKDFTIETEDFNFYEKMKVPAPTWCPECRLQRRLTFRNERTLYKRSCQLCGADTLSRFDPDKKIVNYCGECWWSDRWDPKNYGQDYDFSRPFFAQFKELLRKVPQYNLITLHNTLINTDFTNMNHYLKNCYYIFNSDYNERCFYGEEIEHCSDCVDVTMFESSELAYESLNCVKCYQIYYSVDCESSHDIWFSKNLAGCSHCFGCVNLRSQQYCIFNEKYSREEYLKKLEEFELGSHQAVQKIKEKAGNFWLEFPNKYMHGVQNVGSDGDYIYNSRYVKNSFIVQGGEYCKYCMWLIVKNNKDCYDYTQFGENNELVYESLCCGKNTYDIIGSINAIEGRNIRYATYCYNNISNLFGCVSMNNHSYCILNKQYSKEEYEEMVPKIIKHMNDVPYVDKKGRTYVYGDFFPTETAQFDYNETSAQEFFPLTKEEVEEQGFSWKEPRDRNYKISIESKDLPDDIKDVPENIASEIIGCAHAGECKEQCTTAFRITEFEFKFYKLHKLPLPRLCPNCRHYQRVLKRNPNKFWDRECMCDKKNHSHGEEKCNIPFKTSYSPDRPEIVYCEKCYHQEVY</sequence>
<gene>
    <name evidence="1" type="ORF">UW02_C0014G0014</name>
</gene>
<dbReference type="AlphaFoldDB" id="A0A0G1FAR6"/>
<dbReference type="EMBL" id="LCGS01000014">
    <property type="protein sequence ID" value="KKT19173.1"/>
    <property type="molecule type" value="Genomic_DNA"/>
</dbReference>
<evidence type="ECO:0000313" key="2">
    <source>
        <dbReference type="Proteomes" id="UP000034751"/>
    </source>
</evidence>